<dbReference type="SUPFAM" id="SSF53335">
    <property type="entry name" value="S-adenosyl-L-methionine-dependent methyltransferases"/>
    <property type="match status" value="1"/>
</dbReference>
<evidence type="ECO:0000256" key="8">
    <source>
        <dbReference type="SAM" id="MobiDB-lite"/>
    </source>
</evidence>
<sequence>MPGAQVKADLWFSEYITPFDVYQHGVRRVDVVESTAYQDLVIADIGTYGKALFLDGKLQCTSGDEALYHEPLCHVPCLLHGSPKNVLILGGGDGGAARELLKWDTIQRIDIVDIDDQVIQACKKHLSVIHHGSLHDPRVKVHATDAWAFVQKSTDQYDVILSDLTDPLEHGPSLALFTREFFLAVKGRLHHDGVFVTQAGPTSLNESPMHPRIVKTLQAVFASVYPFQAFIPSYGSPQGFAVASDKPLVVHGDAAVEAVERLITERLGEAALRTLDGISFTGLFCLPKDVREQIKREKIVYSLKQGGFAPDTLPGARANDDDDDGNDDGNDRNKAVDSSVSLNR</sequence>
<protein>
    <recommendedName>
        <fullName evidence="6">thermospermine synthase</fullName>
        <ecNumber evidence="6">2.5.1.79</ecNumber>
    </recommendedName>
</protein>
<dbReference type="EMBL" id="AP006500">
    <property type="protein sequence ID" value="BAM82479.1"/>
    <property type="molecule type" value="Genomic_DNA"/>
</dbReference>
<dbReference type="HAMAP" id="MF_00198">
    <property type="entry name" value="Spermidine_synth"/>
    <property type="match status" value="1"/>
</dbReference>
<evidence type="ECO:0000313" key="10">
    <source>
        <dbReference type="EMBL" id="BAM82479.1"/>
    </source>
</evidence>
<evidence type="ECO:0000256" key="2">
    <source>
        <dbReference type="ARBA" id="ARBA00022490"/>
    </source>
</evidence>
<dbReference type="OMA" id="WIPSFGY"/>
<proteinExistence type="inferred from homology"/>
<evidence type="ECO:0000256" key="6">
    <source>
        <dbReference type="ARBA" id="ARBA00049721"/>
    </source>
</evidence>
<evidence type="ECO:0000256" key="7">
    <source>
        <dbReference type="PROSITE-ProRule" id="PRU00354"/>
    </source>
</evidence>
<dbReference type="eggNOG" id="KOG1562">
    <property type="taxonomic scope" value="Eukaryota"/>
</dbReference>
<dbReference type="OrthoDB" id="38125at2759"/>
<dbReference type="Proteomes" id="UP000007014">
    <property type="component" value="Chromosome 18"/>
</dbReference>
<dbReference type="Gramene" id="CMR256CT">
    <property type="protein sequence ID" value="CMR256CT"/>
    <property type="gene ID" value="CMR256C"/>
</dbReference>
<dbReference type="Gene3D" id="3.40.50.150">
    <property type="entry name" value="Vaccinia Virus protein VP39"/>
    <property type="match status" value="1"/>
</dbReference>
<dbReference type="InterPro" id="IPR029063">
    <property type="entry name" value="SAM-dependent_MTases_sf"/>
</dbReference>
<keyword evidence="11" id="KW-1185">Reference proteome</keyword>
<evidence type="ECO:0000256" key="3">
    <source>
        <dbReference type="ARBA" id="ARBA00022679"/>
    </source>
</evidence>
<keyword evidence="2" id="KW-0963">Cytoplasm</keyword>
<dbReference type="InterPro" id="IPR030373">
    <property type="entry name" value="PABS_CS"/>
</dbReference>
<dbReference type="InterPro" id="IPR001045">
    <property type="entry name" value="Spermi_synthase"/>
</dbReference>
<keyword evidence="3 7" id="KW-0808">Transferase</keyword>
<dbReference type="AlphaFoldDB" id="M1VB64"/>
<dbReference type="KEGG" id="cme:CYME_CMR256C"/>
<evidence type="ECO:0000313" key="11">
    <source>
        <dbReference type="Proteomes" id="UP000007014"/>
    </source>
</evidence>
<dbReference type="PANTHER" id="PTHR43317">
    <property type="entry name" value="THERMOSPERMINE SYNTHASE ACAULIS5"/>
    <property type="match status" value="1"/>
</dbReference>
<dbReference type="GO" id="GO:0010487">
    <property type="term" value="F:thermospermine synthase activity"/>
    <property type="evidence" value="ECO:0007669"/>
    <property type="project" value="UniProtKB-EC"/>
</dbReference>
<feature type="domain" description="PABS" evidence="9">
    <location>
        <begin position="9"/>
        <end position="245"/>
    </location>
</feature>
<dbReference type="InterPro" id="IPR035246">
    <property type="entry name" value="Spermidine_synt_N"/>
</dbReference>
<dbReference type="NCBIfam" id="NF037959">
    <property type="entry name" value="MFS_SpdSyn"/>
    <property type="match status" value="1"/>
</dbReference>
<dbReference type="STRING" id="280699.M1VB64"/>
<dbReference type="Pfam" id="PF01564">
    <property type="entry name" value="Spermine_synth"/>
    <property type="match status" value="1"/>
</dbReference>
<name>M1VB64_CYAM1</name>
<comment type="similarity">
    <text evidence="1">Belongs to the spermidine/spermine synthase family.</text>
</comment>
<organism evidence="10 11">
    <name type="scientific">Cyanidioschyzon merolae (strain NIES-3377 / 10D)</name>
    <name type="common">Unicellular red alga</name>
    <dbReference type="NCBI Taxonomy" id="280699"/>
    <lineage>
        <taxon>Eukaryota</taxon>
        <taxon>Rhodophyta</taxon>
        <taxon>Bangiophyceae</taxon>
        <taxon>Cyanidiales</taxon>
        <taxon>Cyanidiaceae</taxon>
        <taxon>Cyanidioschyzon</taxon>
    </lineage>
</organism>
<reference evidence="10 11" key="2">
    <citation type="journal article" date="2007" name="BMC Biol.">
        <title>A 100%-complete sequence reveals unusually simple genomic features in the hot-spring red alga Cyanidioschyzon merolae.</title>
        <authorList>
            <person name="Nozaki H."/>
            <person name="Takano H."/>
            <person name="Misumi O."/>
            <person name="Terasawa K."/>
            <person name="Matsuzaki M."/>
            <person name="Maruyama S."/>
            <person name="Nishida K."/>
            <person name="Yagisawa F."/>
            <person name="Yoshida Y."/>
            <person name="Fujiwara T."/>
            <person name="Takio S."/>
            <person name="Tamura K."/>
            <person name="Chung S.J."/>
            <person name="Nakamura S."/>
            <person name="Kuroiwa H."/>
            <person name="Tanaka K."/>
            <person name="Sato N."/>
            <person name="Kuroiwa T."/>
        </authorList>
    </citation>
    <scope>NUCLEOTIDE SEQUENCE [LARGE SCALE GENOMIC DNA]</scope>
    <source>
        <strain evidence="10 11">10D</strain>
    </source>
</reference>
<feature type="region of interest" description="Disordered" evidence="8">
    <location>
        <begin position="311"/>
        <end position="344"/>
    </location>
</feature>
<keyword evidence="4 7" id="KW-0620">Polyamine biosynthesis</keyword>
<evidence type="ECO:0000256" key="1">
    <source>
        <dbReference type="ARBA" id="ARBA00007867"/>
    </source>
</evidence>
<dbReference type="Pfam" id="PF17284">
    <property type="entry name" value="Spermine_synt_N"/>
    <property type="match status" value="1"/>
</dbReference>
<dbReference type="PANTHER" id="PTHR43317:SF1">
    <property type="entry name" value="THERMOSPERMINE SYNTHASE ACAULIS5"/>
    <property type="match status" value="1"/>
</dbReference>
<dbReference type="Gene3D" id="2.30.140.10">
    <property type="entry name" value="Spermidine synthase, tetramerisation domain"/>
    <property type="match status" value="1"/>
</dbReference>
<dbReference type="CDD" id="cd02440">
    <property type="entry name" value="AdoMet_MTases"/>
    <property type="match status" value="1"/>
</dbReference>
<accession>M1VB64</accession>
<dbReference type="RefSeq" id="XP_005538515.1">
    <property type="nucleotide sequence ID" value="XM_005538458.1"/>
</dbReference>
<dbReference type="GeneID" id="16996796"/>
<dbReference type="GO" id="GO:0006596">
    <property type="term" value="P:polyamine biosynthetic process"/>
    <property type="evidence" value="ECO:0007669"/>
    <property type="project" value="UniProtKB-UniRule"/>
</dbReference>
<dbReference type="FunFam" id="3.40.50.150:FF:000088">
    <property type="entry name" value="Polyamine aminopropyltransferase"/>
    <property type="match status" value="1"/>
</dbReference>
<dbReference type="PROSITE" id="PS51006">
    <property type="entry name" value="PABS_2"/>
    <property type="match status" value="1"/>
</dbReference>
<comment type="catalytic activity">
    <reaction evidence="5">
        <text>S-adenosyl 3-(methylsulfanyl)propylamine + spermidine = thermospermine + S-methyl-5'-thioadenosine + H(+)</text>
        <dbReference type="Rhea" id="RHEA:30515"/>
        <dbReference type="ChEBI" id="CHEBI:15378"/>
        <dbReference type="ChEBI" id="CHEBI:17509"/>
        <dbReference type="ChEBI" id="CHEBI:57443"/>
        <dbReference type="ChEBI" id="CHEBI:57834"/>
        <dbReference type="ChEBI" id="CHEBI:59903"/>
        <dbReference type="EC" id="2.5.1.79"/>
    </reaction>
</comment>
<evidence type="ECO:0000259" key="9">
    <source>
        <dbReference type="PROSITE" id="PS51006"/>
    </source>
</evidence>
<dbReference type="PROSITE" id="PS01330">
    <property type="entry name" value="PABS_1"/>
    <property type="match status" value="1"/>
</dbReference>
<evidence type="ECO:0000256" key="5">
    <source>
        <dbReference type="ARBA" id="ARBA00048874"/>
    </source>
</evidence>
<dbReference type="EC" id="2.5.1.79" evidence="6"/>
<evidence type="ECO:0000256" key="4">
    <source>
        <dbReference type="ARBA" id="ARBA00023115"/>
    </source>
</evidence>
<dbReference type="InterPro" id="IPR030374">
    <property type="entry name" value="PABS"/>
</dbReference>
<dbReference type="HOGENOM" id="CLU_048199_0_1_1"/>
<reference evidence="10 11" key="1">
    <citation type="journal article" date="2004" name="Nature">
        <title>Genome sequence of the ultrasmall unicellular red alga Cyanidioschyzon merolae 10D.</title>
        <authorList>
            <person name="Matsuzaki M."/>
            <person name="Misumi O."/>
            <person name="Shin-i T."/>
            <person name="Maruyama S."/>
            <person name="Takahara M."/>
            <person name="Miyagishima S."/>
            <person name="Mori T."/>
            <person name="Nishida K."/>
            <person name="Yagisawa F."/>
            <person name="Nishida K."/>
            <person name="Yoshida Y."/>
            <person name="Nishimura Y."/>
            <person name="Nakao S."/>
            <person name="Kobayashi T."/>
            <person name="Momoyama Y."/>
            <person name="Higashiyama T."/>
            <person name="Minoda A."/>
            <person name="Sano M."/>
            <person name="Nomoto H."/>
            <person name="Oishi K."/>
            <person name="Hayashi H."/>
            <person name="Ohta F."/>
            <person name="Nishizaka S."/>
            <person name="Haga S."/>
            <person name="Miura S."/>
            <person name="Morishita T."/>
            <person name="Kabeya Y."/>
            <person name="Terasawa K."/>
            <person name="Suzuki Y."/>
            <person name="Ishii Y."/>
            <person name="Asakawa S."/>
            <person name="Takano H."/>
            <person name="Ohta N."/>
            <person name="Kuroiwa H."/>
            <person name="Tanaka K."/>
            <person name="Shimizu N."/>
            <person name="Sugano S."/>
            <person name="Sato N."/>
            <person name="Nozaki H."/>
            <person name="Ogasawara N."/>
            <person name="Kohara Y."/>
            <person name="Kuroiwa T."/>
        </authorList>
    </citation>
    <scope>NUCLEOTIDE SEQUENCE [LARGE SCALE GENOMIC DNA]</scope>
    <source>
        <strain evidence="10 11">10D</strain>
    </source>
</reference>
<gene>
    <name evidence="10" type="ORF">CYME_CMR256C</name>
</gene>
<dbReference type="InterPro" id="IPR037163">
    <property type="entry name" value="Spermidine_synt_N_sf"/>
</dbReference>
<feature type="active site" description="Proton acceptor" evidence="7">
    <location>
        <position position="163"/>
    </location>
</feature>